<accession>A0AAD4DZS1</accession>
<comment type="caution">
    <text evidence="2">The sequence shown here is derived from an EMBL/GenBank/DDBJ whole genome shotgun (WGS) entry which is preliminary data.</text>
</comment>
<evidence type="ECO:0000313" key="2">
    <source>
        <dbReference type="EMBL" id="KAG1896977.1"/>
    </source>
</evidence>
<organism evidence="2 3">
    <name type="scientific">Suillus fuscotomentosus</name>
    <dbReference type="NCBI Taxonomy" id="1912939"/>
    <lineage>
        <taxon>Eukaryota</taxon>
        <taxon>Fungi</taxon>
        <taxon>Dikarya</taxon>
        <taxon>Basidiomycota</taxon>
        <taxon>Agaricomycotina</taxon>
        <taxon>Agaricomycetes</taxon>
        <taxon>Agaricomycetidae</taxon>
        <taxon>Boletales</taxon>
        <taxon>Suillineae</taxon>
        <taxon>Suillaceae</taxon>
        <taxon>Suillus</taxon>
    </lineage>
</organism>
<feature type="region of interest" description="Disordered" evidence="1">
    <location>
        <begin position="33"/>
        <end position="64"/>
    </location>
</feature>
<evidence type="ECO:0000256" key="1">
    <source>
        <dbReference type="SAM" id="MobiDB-lite"/>
    </source>
</evidence>
<proteinExistence type="predicted"/>
<sequence length="225" mass="25510">MAKPRLYNTPEEKLEAACTYRRAYNARQRNKLLAPETKTTKAKRDSAPSMPVGRPCIHDTPDKKREARRRYRQVYYECHRDELRAKKQEKSRLKCWTTQCSDIDARLQAVTGSSSTANFVEGLCKYFVSHPNNPDSLDVMQTTIGILENLHQHAQSVVDNVIEKRGIGCDLSRTQDSVFRVCRVLTAVDDVLTHAIVGVGHLIEVHGQRGLKHQIAQDNMTVAIP</sequence>
<dbReference type="RefSeq" id="XP_041222553.1">
    <property type="nucleotide sequence ID" value="XM_041367596.1"/>
</dbReference>
<protein>
    <submittedName>
        <fullName evidence="2">Uncharacterized protein</fullName>
    </submittedName>
</protein>
<gene>
    <name evidence="2" type="ORF">F5891DRAFT_1192388</name>
</gene>
<dbReference type="GeneID" id="64661894"/>
<evidence type="ECO:0000313" key="3">
    <source>
        <dbReference type="Proteomes" id="UP001195769"/>
    </source>
</evidence>
<reference evidence="2" key="1">
    <citation type="journal article" date="2020" name="New Phytol.">
        <title>Comparative genomics reveals dynamic genome evolution in host specialist ectomycorrhizal fungi.</title>
        <authorList>
            <person name="Lofgren L.A."/>
            <person name="Nguyen N.H."/>
            <person name="Vilgalys R."/>
            <person name="Ruytinx J."/>
            <person name="Liao H.L."/>
            <person name="Branco S."/>
            <person name="Kuo A."/>
            <person name="LaButti K."/>
            <person name="Lipzen A."/>
            <person name="Andreopoulos W."/>
            <person name="Pangilinan J."/>
            <person name="Riley R."/>
            <person name="Hundley H."/>
            <person name="Na H."/>
            <person name="Barry K."/>
            <person name="Grigoriev I.V."/>
            <person name="Stajich J.E."/>
            <person name="Kennedy P.G."/>
        </authorList>
    </citation>
    <scope>NUCLEOTIDE SEQUENCE</scope>
    <source>
        <strain evidence="2">FC203</strain>
    </source>
</reference>
<dbReference type="EMBL" id="JABBWK010000050">
    <property type="protein sequence ID" value="KAG1896977.1"/>
    <property type="molecule type" value="Genomic_DNA"/>
</dbReference>
<dbReference type="AlphaFoldDB" id="A0AAD4DZS1"/>
<name>A0AAD4DZS1_9AGAM</name>
<dbReference type="Proteomes" id="UP001195769">
    <property type="component" value="Unassembled WGS sequence"/>
</dbReference>
<keyword evidence="3" id="KW-1185">Reference proteome</keyword>